<gene>
    <name evidence="2" type="ORF">QVH07_12090</name>
</gene>
<keyword evidence="1" id="KW-0812">Transmembrane</keyword>
<keyword evidence="1" id="KW-0472">Membrane</keyword>
<dbReference type="EMBL" id="JAUEPH010000005">
    <property type="protein sequence ID" value="MDN3204896.1"/>
    <property type="molecule type" value="Genomic_DNA"/>
</dbReference>
<organism evidence="2 3">
    <name type="scientific">Algoriphagus sediminis</name>
    <dbReference type="NCBI Taxonomy" id="3057113"/>
    <lineage>
        <taxon>Bacteria</taxon>
        <taxon>Pseudomonadati</taxon>
        <taxon>Bacteroidota</taxon>
        <taxon>Cytophagia</taxon>
        <taxon>Cytophagales</taxon>
        <taxon>Cyclobacteriaceae</taxon>
        <taxon>Algoriphagus</taxon>
    </lineage>
</organism>
<evidence type="ECO:0000256" key="1">
    <source>
        <dbReference type="SAM" id="Phobius"/>
    </source>
</evidence>
<feature type="transmembrane region" description="Helical" evidence="1">
    <location>
        <begin position="203"/>
        <end position="226"/>
    </location>
</feature>
<sequence length="370" mass="42090">MRVIRAILVFIIFAIGLKGYAQTLVDHTGEIERLPKENLLDTQVRYELDLDLKAFPSSNVLMNLPGPITVFANSEVWFFAGQDTTILMPLSSIKNSFAGEELSLIFMGEKLSIEDFKVQKVLSSANLPQAKKTSNVLEVRQGLTKSSLNNVFFVGVIIILFLTAIYRMAYPFLFASMTQPLSLINAEDFSQSGSLQKFFSLDILLFVMITNLLLGMISLVGLALFQDSWVSNWTGFEFWPLAGLWLLLSFAFFLITIVKFSFLRTTAFVFDLGRVPFSHFFYLLRILIIGSGILLLIIAFFLVNNFDQSQEALNLLLQAIFWLYLLGVFMLFIIMSNRFSFNKYHLFTYLCLAEMVPFLVFAKIIMNLGQ</sequence>
<name>A0ABT7YEK3_9BACT</name>
<feature type="transmembrane region" description="Helical" evidence="1">
    <location>
        <begin position="282"/>
        <end position="303"/>
    </location>
</feature>
<dbReference type="RefSeq" id="WP_290000718.1">
    <property type="nucleotide sequence ID" value="NZ_JAUEPH010000005.1"/>
</dbReference>
<feature type="transmembrane region" description="Helical" evidence="1">
    <location>
        <begin position="151"/>
        <end position="169"/>
    </location>
</feature>
<keyword evidence="1" id="KW-1133">Transmembrane helix</keyword>
<evidence type="ECO:0000313" key="3">
    <source>
        <dbReference type="Proteomes" id="UP001171916"/>
    </source>
</evidence>
<dbReference type="InterPro" id="IPR025367">
    <property type="entry name" value="DUF4271"/>
</dbReference>
<feature type="transmembrane region" description="Helical" evidence="1">
    <location>
        <begin position="238"/>
        <end position="262"/>
    </location>
</feature>
<feature type="transmembrane region" description="Helical" evidence="1">
    <location>
        <begin position="315"/>
        <end position="334"/>
    </location>
</feature>
<reference evidence="2" key="1">
    <citation type="submission" date="2023-06" db="EMBL/GenBank/DDBJ databases">
        <title>Robiginitalea aurantiacus sp. nov. and Algoriphagus sediminis sp. nov., isolated from coastal sediment.</title>
        <authorList>
            <person name="Zhou Z.Y."/>
            <person name="An J."/>
            <person name="Jia Y.W."/>
            <person name="Du Z.J."/>
        </authorList>
    </citation>
    <scope>NUCLEOTIDE SEQUENCE</scope>
    <source>
        <strain evidence="2">C2-7</strain>
    </source>
</reference>
<feature type="transmembrane region" description="Helical" evidence="1">
    <location>
        <begin position="346"/>
        <end position="366"/>
    </location>
</feature>
<proteinExistence type="predicted"/>
<protein>
    <submittedName>
        <fullName evidence="2">DUF4271 domain-containing protein</fullName>
    </submittedName>
</protein>
<keyword evidence="3" id="KW-1185">Reference proteome</keyword>
<dbReference type="Proteomes" id="UP001171916">
    <property type="component" value="Unassembled WGS sequence"/>
</dbReference>
<evidence type="ECO:0000313" key="2">
    <source>
        <dbReference type="EMBL" id="MDN3204896.1"/>
    </source>
</evidence>
<comment type="caution">
    <text evidence="2">The sequence shown here is derived from an EMBL/GenBank/DDBJ whole genome shotgun (WGS) entry which is preliminary data.</text>
</comment>
<accession>A0ABT7YEK3</accession>
<dbReference type="Pfam" id="PF14093">
    <property type="entry name" value="DUF4271"/>
    <property type="match status" value="1"/>
</dbReference>